<feature type="transmembrane region" description="Helical" evidence="6">
    <location>
        <begin position="22"/>
        <end position="41"/>
    </location>
</feature>
<dbReference type="AlphaFoldDB" id="A0A1U9KBI2"/>
<keyword evidence="4 6" id="KW-1133">Transmembrane helix</keyword>
<evidence type="ECO:0000313" key="7">
    <source>
        <dbReference type="EMBL" id="AQS57400.1"/>
    </source>
</evidence>
<organism evidence="7 8">
    <name type="scientific">Novibacillus thermophilus</name>
    <dbReference type="NCBI Taxonomy" id="1471761"/>
    <lineage>
        <taxon>Bacteria</taxon>
        <taxon>Bacillati</taxon>
        <taxon>Bacillota</taxon>
        <taxon>Bacilli</taxon>
        <taxon>Bacillales</taxon>
        <taxon>Thermoactinomycetaceae</taxon>
        <taxon>Novibacillus</taxon>
    </lineage>
</organism>
<protein>
    <recommendedName>
        <fullName evidence="9">Cytochrome C oxidase subunit IV</fullName>
    </recommendedName>
</protein>
<keyword evidence="3 6" id="KW-0812">Transmembrane</keyword>
<dbReference type="STRING" id="1471761.B0W44_04540"/>
<evidence type="ECO:0000256" key="6">
    <source>
        <dbReference type="SAM" id="Phobius"/>
    </source>
</evidence>
<evidence type="ECO:0000256" key="5">
    <source>
        <dbReference type="ARBA" id="ARBA00023136"/>
    </source>
</evidence>
<evidence type="ECO:0008006" key="9">
    <source>
        <dbReference type="Google" id="ProtNLM"/>
    </source>
</evidence>
<evidence type="ECO:0000256" key="3">
    <source>
        <dbReference type="ARBA" id="ARBA00022692"/>
    </source>
</evidence>
<evidence type="ECO:0000313" key="8">
    <source>
        <dbReference type="Proteomes" id="UP000188603"/>
    </source>
</evidence>
<dbReference type="KEGG" id="ntr:B0W44_04540"/>
<evidence type="ECO:0000256" key="4">
    <source>
        <dbReference type="ARBA" id="ARBA00022989"/>
    </source>
</evidence>
<comment type="subcellular location">
    <subcellularLocation>
        <location evidence="1">Cell membrane</location>
        <topology evidence="1">Multi-pass membrane protein</topology>
    </subcellularLocation>
</comment>
<dbReference type="Pfam" id="PF03626">
    <property type="entry name" value="COX4_pro"/>
    <property type="match status" value="1"/>
</dbReference>
<feature type="transmembrane region" description="Helical" evidence="6">
    <location>
        <begin position="53"/>
        <end position="72"/>
    </location>
</feature>
<sequence>MIVMTVVAFVAVGMELMSPGPLISFIVILAVVQAFLQVYIFMHLKHEKVSTSLFIFWGAALGFVCVFGIWWMV</sequence>
<dbReference type="InterPro" id="IPR005171">
    <property type="entry name" value="Cyt_c_oxidase_su4_prok"/>
</dbReference>
<keyword evidence="2" id="KW-1003">Cell membrane</keyword>
<gene>
    <name evidence="7" type="ORF">B0W44_04540</name>
</gene>
<evidence type="ECO:0000256" key="2">
    <source>
        <dbReference type="ARBA" id="ARBA00022475"/>
    </source>
</evidence>
<accession>A0A1U9KBI2</accession>
<keyword evidence="5 6" id="KW-0472">Membrane</keyword>
<keyword evidence="8" id="KW-1185">Reference proteome</keyword>
<name>A0A1U9KBI2_9BACL</name>
<dbReference type="GO" id="GO:0005886">
    <property type="term" value="C:plasma membrane"/>
    <property type="evidence" value="ECO:0007669"/>
    <property type="project" value="UniProtKB-SubCell"/>
</dbReference>
<dbReference type="Proteomes" id="UP000188603">
    <property type="component" value="Chromosome"/>
</dbReference>
<evidence type="ECO:0000256" key="1">
    <source>
        <dbReference type="ARBA" id="ARBA00004651"/>
    </source>
</evidence>
<dbReference type="EMBL" id="CP019699">
    <property type="protein sequence ID" value="AQS57400.1"/>
    <property type="molecule type" value="Genomic_DNA"/>
</dbReference>
<proteinExistence type="predicted"/>
<reference evidence="7 8" key="1">
    <citation type="journal article" date="2015" name="Int. J. Syst. Evol. Microbiol.">
        <title>Novibacillus thermophilus gen. nov., sp. nov., a Gram-staining-negative and moderately thermophilic member of the family Thermoactinomycetaceae.</title>
        <authorList>
            <person name="Yang G."/>
            <person name="Chen J."/>
            <person name="Zhou S."/>
        </authorList>
    </citation>
    <scope>NUCLEOTIDE SEQUENCE [LARGE SCALE GENOMIC DNA]</scope>
    <source>
        <strain evidence="7 8">SG-1</strain>
    </source>
</reference>